<evidence type="ECO:0000313" key="2">
    <source>
        <dbReference type="Proteomes" id="UP000690515"/>
    </source>
</evidence>
<evidence type="ECO:0008006" key="3">
    <source>
        <dbReference type="Google" id="ProtNLM"/>
    </source>
</evidence>
<keyword evidence="2" id="KW-1185">Reference proteome</keyword>
<evidence type="ECO:0000313" key="1">
    <source>
        <dbReference type="EMBL" id="MBU2713663.1"/>
    </source>
</evidence>
<dbReference type="SUPFAM" id="SSF56112">
    <property type="entry name" value="Protein kinase-like (PK-like)"/>
    <property type="match status" value="1"/>
</dbReference>
<reference evidence="1 2" key="1">
    <citation type="submission" date="2021-04" db="EMBL/GenBank/DDBJ databases">
        <authorList>
            <person name="Pira H."/>
            <person name="Risdian C."/>
            <person name="Wink J."/>
        </authorList>
    </citation>
    <scope>NUCLEOTIDE SEQUENCE [LARGE SCALE GENOMIC DNA]</scope>
    <source>
        <strain evidence="1 2">WH53</strain>
    </source>
</reference>
<sequence length="188" mass="21260">MHKEELSKMGSAKIYFTEYLGIPCIHKVNVSPIEMSFYKQVAPQLKKQGINIPRLIDTHGNDLFIEYIPNQVPLSELNKAPETYQQFVLIHNCSLPFIPGCKLHCWTFEQTQKALSTLTLPKVTEDLLNHLCNLSTGLFQPSSFISWDTNAGNWGKRNNGEFVLFDWERFGQGSPAIDLAPLVHGLGN</sequence>
<dbReference type="InterPro" id="IPR011009">
    <property type="entry name" value="Kinase-like_dom_sf"/>
</dbReference>
<proteinExistence type="predicted"/>
<dbReference type="Proteomes" id="UP000690515">
    <property type="component" value="Unassembled WGS sequence"/>
</dbReference>
<protein>
    <recommendedName>
        <fullName evidence="3">Aminoglycoside phosphotransferase domain-containing protein</fullName>
    </recommendedName>
</protein>
<dbReference type="EMBL" id="JAGSOY010000094">
    <property type="protein sequence ID" value="MBU2713663.1"/>
    <property type="molecule type" value="Genomic_DNA"/>
</dbReference>
<comment type="caution">
    <text evidence="1">The sequence shown here is derived from an EMBL/GenBank/DDBJ whole genome shotgun (WGS) entry which is preliminary data.</text>
</comment>
<organism evidence="1 2">
    <name type="scientific">Zooshikella harenae</name>
    <dbReference type="NCBI Taxonomy" id="2827238"/>
    <lineage>
        <taxon>Bacteria</taxon>
        <taxon>Pseudomonadati</taxon>
        <taxon>Pseudomonadota</taxon>
        <taxon>Gammaproteobacteria</taxon>
        <taxon>Oceanospirillales</taxon>
        <taxon>Zooshikellaceae</taxon>
        <taxon>Zooshikella</taxon>
    </lineage>
</organism>
<dbReference type="RefSeq" id="WP_215821948.1">
    <property type="nucleotide sequence ID" value="NZ_JAGSOY010000094.1"/>
</dbReference>
<accession>A0ABS5ZHW2</accession>
<name>A0ABS5ZHW2_9GAMM</name>
<gene>
    <name evidence="1" type="ORF">KCG35_21620</name>
</gene>